<organism evidence="12">
    <name type="scientific">hydrothermal vent metagenome</name>
    <dbReference type="NCBI Taxonomy" id="652676"/>
    <lineage>
        <taxon>unclassified sequences</taxon>
        <taxon>metagenomes</taxon>
        <taxon>ecological metagenomes</taxon>
    </lineage>
</organism>
<dbReference type="NCBIfam" id="TIGR01494">
    <property type="entry name" value="ATPase_P-type"/>
    <property type="match status" value="2"/>
</dbReference>
<dbReference type="AlphaFoldDB" id="A0A3B0UML9"/>
<comment type="subcellular location">
    <subcellularLocation>
        <location evidence="1">Endomembrane system</location>
        <topology evidence="1">Multi-pass membrane protein</topology>
    </subcellularLocation>
</comment>
<dbReference type="NCBIfam" id="TIGR01525">
    <property type="entry name" value="ATPase-IB_hvy"/>
    <property type="match status" value="1"/>
</dbReference>
<dbReference type="SFLD" id="SFLDF00027">
    <property type="entry name" value="p-type_atpase"/>
    <property type="match status" value="1"/>
</dbReference>
<evidence type="ECO:0000256" key="4">
    <source>
        <dbReference type="ARBA" id="ARBA00022723"/>
    </source>
</evidence>
<keyword evidence="4" id="KW-0479">Metal-binding</keyword>
<gene>
    <name evidence="12" type="ORF">MNBD_CHLOROFLEXI01-1642</name>
</gene>
<feature type="transmembrane region" description="Helical" evidence="10">
    <location>
        <begin position="537"/>
        <end position="555"/>
    </location>
</feature>
<dbReference type="PANTHER" id="PTHR43520:SF8">
    <property type="entry name" value="P-TYPE CU(+) TRANSPORTER"/>
    <property type="match status" value="1"/>
</dbReference>
<dbReference type="PROSITE" id="PS00154">
    <property type="entry name" value="ATPASE_E1_E2"/>
    <property type="match status" value="1"/>
</dbReference>
<keyword evidence="9 10" id="KW-0472">Membrane</keyword>
<keyword evidence="8 10" id="KW-1133">Transmembrane helix</keyword>
<dbReference type="InterPro" id="IPR027256">
    <property type="entry name" value="P-typ_ATPase_IB"/>
</dbReference>
<dbReference type="Pfam" id="PF00702">
    <property type="entry name" value="Hydrolase"/>
    <property type="match status" value="1"/>
</dbReference>
<dbReference type="PANTHER" id="PTHR43520">
    <property type="entry name" value="ATP7, ISOFORM B"/>
    <property type="match status" value="1"/>
</dbReference>
<dbReference type="InterPro" id="IPR023214">
    <property type="entry name" value="HAD_sf"/>
</dbReference>
<feature type="transmembrane region" description="Helical" evidence="10">
    <location>
        <begin position="138"/>
        <end position="158"/>
    </location>
</feature>
<reference evidence="12" key="1">
    <citation type="submission" date="2018-06" db="EMBL/GenBank/DDBJ databases">
        <authorList>
            <person name="Zhirakovskaya E."/>
        </authorList>
    </citation>
    <scope>NUCLEOTIDE SEQUENCE</scope>
</reference>
<evidence type="ECO:0000259" key="11">
    <source>
        <dbReference type="Pfam" id="PF00122"/>
    </source>
</evidence>
<evidence type="ECO:0000256" key="7">
    <source>
        <dbReference type="ARBA" id="ARBA00022967"/>
    </source>
</evidence>
<dbReference type="SUPFAM" id="SSF81653">
    <property type="entry name" value="Calcium ATPase, transduction domain A"/>
    <property type="match status" value="1"/>
</dbReference>
<feature type="transmembrane region" description="Helical" evidence="10">
    <location>
        <begin position="164"/>
        <end position="187"/>
    </location>
</feature>
<dbReference type="GO" id="GO:0005507">
    <property type="term" value="F:copper ion binding"/>
    <property type="evidence" value="ECO:0007669"/>
    <property type="project" value="TreeGrafter"/>
</dbReference>
<dbReference type="InterPro" id="IPR036412">
    <property type="entry name" value="HAD-like_sf"/>
</dbReference>
<dbReference type="GO" id="GO:0005524">
    <property type="term" value="F:ATP binding"/>
    <property type="evidence" value="ECO:0007669"/>
    <property type="project" value="UniProtKB-KW"/>
</dbReference>
<dbReference type="InterPro" id="IPR023299">
    <property type="entry name" value="ATPase_P-typ_cyto_dom_N"/>
</dbReference>
<keyword evidence="3 10" id="KW-0812">Transmembrane</keyword>
<accession>A0A3B0UML9</accession>
<dbReference type="EC" id="3.6.3.4" evidence="12"/>
<evidence type="ECO:0000256" key="5">
    <source>
        <dbReference type="ARBA" id="ARBA00022741"/>
    </source>
</evidence>
<keyword evidence="5" id="KW-0547">Nucleotide-binding</keyword>
<protein>
    <submittedName>
        <fullName evidence="12">Lead, cadmium, zinc and mercury transporting ATPase Copper-translocating P-type ATPase</fullName>
        <ecNumber evidence="12">3.6.3.3</ecNumber>
        <ecNumber evidence="12">3.6.3.4</ecNumber>
    </submittedName>
</protein>
<dbReference type="SFLD" id="SFLDG00002">
    <property type="entry name" value="C1.7:_P-type_atpase_like"/>
    <property type="match status" value="1"/>
</dbReference>
<keyword evidence="12" id="KW-0378">Hydrolase</keyword>
<comment type="similarity">
    <text evidence="2">Belongs to the cation transport ATPase (P-type) (TC 3.A.3) family. Type IB subfamily.</text>
</comment>
<evidence type="ECO:0000256" key="8">
    <source>
        <dbReference type="ARBA" id="ARBA00022989"/>
    </source>
</evidence>
<dbReference type="GO" id="GO:0043682">
    <property type="term" value="F:P-type divalent copper transporter activity"/>
    <property type="evidence" value="ECO:0007669"/>
    <property type="project" value="TreeGrafter"/>
</dbReference>
<dbReference type="Gene3D" id="2.70.150.10">
    <property type="entry name" value="Calcium-transporting ATPase, cytoplasmic transduction domain A"/>
    <property type="match status" value="1"/>
</dbReference>
<evidence type="ECO:0000256" key="3">
    <source>
        <dbReference type="ARBA" id="ARBA00022692"/>
    </source>
</evidence>
<dbReference type="InterPro" id="IPR008250">
    <property type="entry name" value="ATPase_P-typ_transduc_dom_A_sf"/>
</dbReference>
<dbReference type="CDD" id="cd02094">
    <property type="entry name" value="P-type_ATPase_Cu-like"/>
    <property type="match status" value="1"/>
</dbReference>
<proteinExistence type="inferred from homology"/>
<dbReference type="GO" id="GO:0016020">
    <property type="term" value="C:membrane"/>
    <property type="evidence" value="ECO:0007669"/>
    <property type="project" value="InterPro"/>
</dbReference>
<dbReference type="InterPro" id="IPR001757">
    <property type="entry name" value="P_typ_ATPase"/>
</dbReference>
<dbReference type="FunFam" id="2.70.150.10:FF:000002">
    <property type="entry name" value="Copper-transporting ATPase 1, putative"/>
    <property type="match status" value="1"/>
</dbReference>
<dbReference type="Pfam" id="PF00122">
    <property type="entry name" value="E1-E2_ATPase"/>
    <property type="match status" value="1"/>
</dbReference>
<feature type="non-terminal residue" evidence="12">
    <location>
        <position position="1"/>
    </location>
</feature>
<keyword evidence="7" id="KW-1278">Translocase</keyword>
<dbReference type="InterPro" id="IPR044492">
    <property type="entry name" value="P_typ_ATPase_HD_dom"/>
</dbReference>
<dbReference type="Gene3D" id="3.40.50.1000">
    <property type="entry name" value="HAD superfamily/HAD-like"/>
    <property type="match status" value="1"/>
</dbReference>
<dbReference type="InterPro" id="IPR059000">
    <property type="entry name" value="ATPase_P-type_domA"/>
</dbReference>
<dbReference type="SUPFAM" id="SSF81665">
    <property type="entry name" value="Calcium ATPase, transmembrane domain M"/>
    <property type="match status" value="1"/>
</dbReference>
<dbReference type="InterPro" id="IPR018303">
    <property type="entry name" value="ATPase_P-typ_P_site"/>
</dbReference>
<evidence type="ECO:0000256" key="6">
    <source>
        <dbReference type="ARBA" id="ARBA00022840"/>
    </source>
</evidence>
<dbReference type="GO" id="GO:0055070">
    <property type="term" value="P:copper ion homeostasis"/>
    <property type="evidence" value="ECO:0007669"/>
    <property type="project" value="TreeGrafter"/>
</dbReference>
<dbReference type="Gene3D" id="3.40.1110.10">
    <property type="entry name" value="Calcium-transporting ATPase, cytoplasmic domain N"/>
    <property type="match status" value="1"/>
</dbReference>
<dbReference type="SUPFAM" id="SSF56784">
    <property type="entry name" value="HAD-like"/>
    <property type="match status" value="1"/>
</dbReference>
<dbReference type="EC" id="3.6.3.3" evidence="12"/>
<dbReference type="InterPro" id="IPR023298">
    <property type="entry name" value="ATPase_P-typ_TM_dom_sf"/>
</dbReference>
<keyword evidence="6" id="KW-0067">ATP-binding</keyword>
<feature type="transmembrane region" description="Helical" evidence="10">
    <location>
        <begin position="503"/>
        <end position="525"/>
    </location>
</feature>
<evidence type="ECO:0000256" key="1">
    <source>
        <dbReference type="ARBA" id="ARBA00004127"/>
    </source>
</evidence>
<evidence type="ECO:0000313" key="12">
    <source>
        <dbReference type="EMBL" id="VAW32411.1"/>
    </source>
</evidence>
<evidence type="ECO:0000256" key="10">
    <source>
        <dbReference type="SAM" id="Phobius"/>
    </source>
</evidence>
<dbReference type="SFLD" id="SFLDS00003">
    <property type="entry name" value="Haloacid_Dehalogenase"/>
    <property type="match status" value="1"/>
</dbReference>
<dbReference type="GO" id="GO:0012505">
    <property type="term" value="C:endomembrane system"/>
    <property type="evidence" value="ECO:0007669"/>
    <property type="project" value="UniProtKB-SubCell"/>
</dbReference>
<evidence type="ECO:0000256" key="9">
    <source>
        <dbReference type="ARBA" id="ARBA00023136"/>
    </source>
</evidence>
<dbReference type="GO" id="GO:0016887">
    <property type="term" value="F:ATP hydrolysis activity"/>
    <property type="evidence" value="ECO:0007669"/>
    <property type="project" value="InterPro"/>
</dbReference>
<name>A0A3B0UML9_9ZZZZ</name>
<dbReference type="EMBL" id="UOEU01000353">
    <property type="protein sequence ID" value="VAW32411.1"/>
    <property type="molecule type" value="Genomic_DNA"/>
</dbReference>
<sequence>GKLLEARAKGRTSEAIKKLIGLQAKTARVVRNDQEMDIPIAEVVAGDWVIVKPGEKIPVDGVVVDGRSSVDESMITGESLPVGKSAGDELIGATLNKQGLLKFEATKVGKETALAQIIKLVEQAQGSKAPIQRVVDQVAAYFVPFVIAFAALTFVLWLSSDAGFVPALLRVTAVLVIACPCAMGLATPTSIMVGMGKGAEKGILFKSSTALEQVHKLNAIILDKTGTLTKGEPMVTDVVISEQYSVNSEQYPVVSGQSNGKLITDYSKTDYWLQLAASAERGSEHPLGEAIVQAANEQGLELSEPTNFAGIAGHGISAEVNGRNILLGNLRLMEREGVQLNGLAPKAQALQDEAKTTMWLAVDGQASALIGVADTIKEGSKAAVADMKANGLTVIMMTGDNQATADAIAAEVDIDRVFAEVLPGDKADYVKQLQEEGFAVGMVGDGINDAPALAQADVGLAIGTGTDVAMETADVTLMRGDLRSVPQAIHLSKATMRNIKQNLVWAFGYNTVLIPIAAGILAPFAWAPDFLKQLHPILAAGAMAFSSISVVANALRLRNLKV</sequence>
<dbReference type="PRINTS" id="PR00119">
    <property type="entry name" value="CATATPASE"/>
</dbReference>
<evidence type="ECO:0000256" key="2">
    <source>
        <dbReference type="ARBA" id="ARBA00006024"/>
    </source>
</evidence>
<feature type="domain" description="P-type ATPase A" evidence="11">
    <location>
        <begin position="22"/>
        <end position="122"/>
    </location>
</feature>
<dbReference type="PRINTS" id="PR00120">
    <property type="entry name" value="HATPASE"/>
</dbReference>